<name>A0A098TL36_9CYAN</name>
<keyword evidence="1" id="KW-0812">Transmembrane</keyword>
<dbReference type="STRING" id="1497020.DO97_02860"/>
<evidence type="ECO:0000256" key="1">
    <source>
        <dbReference type="SAM" id="Phobius"/>
    </source>
</evidence>
<organism evidence="2 3">
    <name type="scientific">Neosynechococcus sphagnicola sy1</name>
    <dbReference type="NCBI Taxonomy" id="1497020"/>
    <lineage>
        <taxon>Bacteria</taxon>
        <taxon>Bacillati</taxon>
        <taxon>Cyanobacteriota</taxon>
        <taxon>Cyanophyceae</taxon>
        <taxon>Neosynechococcales</taxon>
        <taxon>Neosynechococcaceae</taxon>
        <taxon>Neosynechococcus</taxon>
    </lineage>
</organism>
<keyword evidence="3" id="KW-1185">Reference proteome</keyword>
<dbReference type="AlphaFoldDB" id="A0A098TL36"/>
<dbReference type="RefSeq" id="WP_036532222.1">
    <property type="nucleotide sequence ID" value="NZ_JJML01000016.1"/>
</dbReference>
<feature type="transmembrane region" description="Helical" evidence="1">
    <location>
        <begin position="38"/>
        <end position="56"/>
    </location>
</feature>
<dbReference type="EMBL" id="JJML01000016">
    <property type="protein sequence ID" value="KGF73004.1"/>
    <property type="molecule type" value="Genomic_DNA"/>
</dbReference>
<evidence type="ECO:0000313" key="2">
    <source>
        <dbReference type="EMBL" id="KGF73004.1"/>
    </source>
</evidence>
<accession>A0A098TL36</accession>
<sequence>MHQSPDDFSTTRELEVLADPTFRQQVQRLHELTVYGRWAIVLLLWLTLGPFSLWALRHEMGLWHESFTWVAVRYGLADHYGATLGLAFCVGMTVATLIWQSRNIIWGLPKRDRRCLENQVLQIRRQGQSHPLWRWVCRL</sequence>
<dbReference type="Proteomes" id="UP000030170">
    <property type="component" value="Unassembled WGS sequence"/>
</dbReference>
<proteinExistence type="predicted"/>
<keyword evidence="1" id="KW-1133">Transmembrane helix</keyword>
<protein>
    <recommendedName>
        <fullName evidence="4">Poly-beta-1,6-N-acetyl-D-glucosamine biosynthesis protein PgaD</fullName>
    </recommendedName>
</protein>
<reference evidence="2 3" key="1">
    <citation type="journal article" date="2014" name="Mol. Ecol.">
        <title>Evolution of Synechococcus.</title>
        <authorList>
            <person name="Dvorak P."/>
            <person name="Casamatta D."/>
            <person name="Hasler P."/>
            <person name="Poulickova A."/>
            <person name="Ondrej V."/>
            <person name="Sanges R."/>
        </authorList>
    </citation>
    <scope>NUCLEOTIDE SEQUENCE [LARGE SCALE GENOMIC DNA]</scope>
    <source>
        <strain evidence="2 3">CAUP A 1101</strain>
    </source>
</reference>
<gene>
    <name evidence="2" type="ORF">DO97_02860</name>
</gene>
<evidence type="ECO:0008006" key="4">
    <source>
        <dbReference type="Google" id="ProtNLM"/>
    </source>
</evidence>
<feature type="transmembrane region" description="Helical" evidence="1">
    <location>
        <begin position="76"/>
        <end position="99"/>
    </location>
</feature>
<comment type="caution">
    <text evidence="2">The sequence shown here is derived from an EMBL/GenBank/DDBJ whole genome shotgun (WGS) entry which is preliminary data.</text>
</comment>
<keyword evidence="1" id="KW-0472">Membrane</keyword>
<evidence type="ECO:0000313" key="3">
    <source>
        <dbReference type="Proteomes" id="UP000030170"/>
    </source>
</evidence>